<dbReference type="InterPro" id="IPR032675">
    <property type="entry name" value="LRR_dom_sf"/>
</dbReference>
<dbReference type="PANTHER" id="PTHR24110">
    <property type="entry name" value="CENTROSOMAL PROTEIN OF 78 KDA"/>
    <property type="match status" value="1"/>
</dbReference>
<sequence length="569" mass="65820">MKQIGTGNSHLQLTCETMRCVQAVDEIINIFSYFSLMCKEDHVQPLPAIKSHLRKGRLRLCADRINFEDWSPVLRTIANDQSLFEIIVYSRHRRKKIREQVNTAERIEKFRRRLRSREPMLYTNFILRCFVDAISSCIGKSPVITSLTLDGIPLPIKYLDPLCEGLKCAKNLTALRLPRCRIGDTGCDLVLNVLVDCVSLCILDLSSCRLTIRSSMSLSTFLKKRRTNLLHSAWSDAQAVQGLHTLVLNHNRKLGDCGVRLLVDELKEDFWMKTFNIRHCGLTSRGGETVVRLLETNSVVTSIDLKENDIPETIIHNVSKILRRRKENGERASMRKRLITAKEMNFQGNKDDRKKPTTRMTDLLLKKKSHFVSTLNKNLTKNQRSWTRLFIKSSTRRIPGWKVTHPRFRRPKNTERENLNLKKVSARLSRTIGSNAVLLRELINDRELLGEVKTRRLQAEKKFSELEPQLEKLRKSICEQDKLRYRISQERKLFDYLKRLFARLEEFPESVAVVSNPENESTVAEEIIGGNPAWKIVSEVDLSPEGRNLRANYASQRGRPHCPRKLRGQ</sequence>
<dbReference type="RefSeq" id="XP_046589781.1">
    <property type="nucleotide sequence ID" value="XM_046733825.1"/>
</dbReference>
<accession>A0ABM3FP26</accession>
<protein>
    <submittedName>
        <fullName evidence="2">Centrosomal protein of 78 kDa isoform X1</fullName>
    </submittedName>
</protein>
<gene>
    <name evidence="2" type="primary">LOC124293331</name>
</gene>
<organism evidence="1 2">
    <name type="scientific">Neodiprion lecontei</name>
    <name type="common">Redheaded pine sawfly</name>
    <dbReference type="NCBI Taxonomy" id="441921"/>
    <lineage>
        <taxon>Eukaryota</taxon>
        <taxon>Metazoa</taxon>
        <taxon>Ecdysozoa</taxon>
        <taxon>Arthropoda</taxon>
        <taxon>Hexapoda</taxon>
        <taxon>Insecta</taxon>
        <taxon>Pterygota</taxon>
        <taxon>Neoptera</taxon>
        <taxon>Endopterygota</taxon>
        <taxon>Hymenoptera</taxon>
        <taxon>Tenthredinoidea</taxon>
        <taxon>Diprionidae</taxon>
        <taxon>Diprioninae</taxon>
        <taxon>Neodiprion</taxon>
    </lineage>
</organism>
<evidence type="ECO:0000313" key="1">
    <source>
        <dbReference type="Proteomes" id="UP000829291"/>
    </source>
</evidence>
<reference evidence="2" key="1">
    <citation type="submission" date="2025-08" db="UniProtKB">
        <authorList>
            <consortium name="RefSeq"/>
        </authorList>
    </citation>
    <scope>IDENTIFICATION</scope>
    <source>
        <tissue evidence="2">Thorax and Abdomen</tissue>
    </source>
</reference>
<dbReference type="GeneID" id="124293331"/>
<dbReference type="Proteomes" id="UP000829291">
    <property type="component" value="Chromosome 3"/>
</dbReference>
<proteinExistence type="predicted"/>
<dbReference type="Gene3D" id="3.80.10.10">
    <property type="entry name" value="Ribonuclease Inhibitor"/>
    <property type="match status" value="1"/>
</dbReference>
<dbReference type="PANTHER" id="PTHR24110:SF3">
    <property type="entry name" value="CENTROSOMAL PROTEIN OF 78 KDA"/>
    <property type="match status" value="1"/>
</dbReference>
<evidence type="ECO:0000313" key="2">
    <source>
        <dbReference type="RefSeq" id="XP_046589781.1"/>
    </source>
</evidence>
<dbReference type="SUPFAM" id="SSF52047">
    <property type="entry name" value="RNI-like"/>
    <property type="match status" value="1"/>
</dbReference>
<keyword evidence="1" id="KW-1185">Reference proteome</keyword>
<name>A0ABM3FP26_NEOLC</name>